<reference evidence="1" key="1">
    <citation type="journal article" date="2023" name="G3 (Bethesda)">
        <title>A reference genome for the long-term kleptoplast-retaining sea slug Elysia crispata morphotype clarki.</title>
        <authorList>
            <person name="Eastman K.E."/>
            <person name="Pendleton A.L."/>
            <person name="Shaikh M.A."/>
            <person name="Suttiyut T."/>
            <person name="Ogas R."/>
            <person name="Tomko P."/>
            <person name="Gavelis G."/>
            <person name="Widhalm J.R."/>
            <person name="Wisecaver J.H."/>
        </authorList>
    </citation>
    <scope>NUCLEOTIDE SEQUENCE</scope>
    <source>
        <strain evidence="1">ECLA1</strain>
    </source>
</reference>
<dbReference type="AlphaFoldDB" id="A0AAE1A3H2"/>
<evidence type="ECO:0000313" key="1">
    <source>
        <dbReference type="EMBL" id="KAK3779801.1"/>
    </source>
</evidence>
<protein>
    <submittedName>
        <fullName evidence="1">Uncharacterized protein</fullName>
    </submittedName>
</protein>
<comment type="caution">
    <text evidence="1">The sequence shown here is derived from an EMBL/GenBank/DDBJ whole genome shotgun (WGS) entry which is preliminary data.</text>
</comment>
<gene>
    <name evidence="1" type="ORF">RRG08_067018</name>
</gene>
<accession>A0AAE1A3H2</accession>
<evidence type="ECO:0000313" key="2">
    <source>
        <dbReference type="Proteomes" id="UP001283361"/>
    </source>
</evidence>
<dbReference type="EMBL" id="JAWDGP010002807">
    <property type="protein sequence ID" value="KAK3779801.1"/>
    <property type="molecule type" value="Genomic_DNA"/>
</dbReference>
<organism evidence="1 2">
    <name type="scientific">Elysia crispata</name>
    <name type="common">lettuce slug</name>
    <dbReference type="NCBI Taxonomy" id="231223"/>
    <lineage>
        <taxon>Eukaryota</taxon>
        <taxon>Metazoa</taxon>
        <taxon>Spiralia</taxon>
        <taxon>Lophotrochozoa</taxon>
        <taxon>Mollusca</taxon>
        <taxon>Gastropoda</taxon>
        <taxon>Heterobranchia</taxon>
        <taxon>Euthyneura</taxon>
        <taxon>Panpulmonata</taxon>
        <taxon>Sacoglossa</taxon>
        <taxon>Placobranchoidea</taxon>
        <taxon>Plakobranchidae</taxon>
        <taxon>Elysia</taxon>
    </lineage>
</organism>
<sequence length="70" mass="8256">MGRYNTEHHHQYQNDGVLANKTVYQHQYQIDGVSSGVETRLCTIIITRAMVFHPNKINTVYYHRYQSDDV</sequence>
<dbReference type="Proteomes" id="UP001283361">
    <property type="component" value="Unassembled WGS sequence"/>
</dbReference>
<keyword evidence="2" id="KW-1185">Reference proteome</keyword>
<proteinExistence type="predicted"/>
<name>A0AAE1A3H2_9GAST</name>